<feature type="region of interest" description="Disordered" evidence="15">
    <location>
        <begin position="884"/>
        <end position="1061"/>
    </location>
</feature>
<feature type="compositionally biased region" description="Basic and acidic residues" evidence="15">
    <location>
        <begin position="932"/>
        <end position="941"/>
    </location>
</feature>
<evidence type="ECO:0000256" key="2">
    <source>
        <dbReference type="ARBA" id="ARBA00022481"/>
    </source>
</evidence>
<feature type="modified residue" description="Phosphotyrosine; by host" evidence="14">
    <location>
        <position position="872"/>
    </location>
</feature>
<dbReference type="Proteomes" id="UP000427492">
    <property type="component" value="Segment"/>
</dbReference>
<feature type="compositionally biased region" description="Basic and acidic residues" evidence="15">
    <location>
        <begin position="275"/>
        <end position="291"/>
    </location>
</feature>
<evidence type="ECO:0000256" key="14">
    <source>
        <dbReference type="HAMAP-Rule" id="MF_04060"/>
    </source>
</evidence>
<keyword evidence="7 14" id="KW-0694">RNA-binding</keyword>
<evidence type="ECO:0000256" key="5">
    <source>
        <dbReference type="ARBA" id="ARBA00022586"/>
    </source>
</evidence>
<comment type="subcellular location">
    <subcellularLocation>
        <location evidence="14">Host cytoplasm</location>
    </subcellularLocation>
</comment>
<keyword evidence="12 14" id="KW-1262">Eukaryotic host gene expression shutoff by virus</keyword>
<evidence type="ECO:0000256" key="3">
    <source>
        <dbReference type="ARBA" id="ARBA00022553"/>
    </source>
</evidence>
<dbReference type="GO" id="GO:0030430">
    <property type="term" value="C:host cell cytoplasm"/>
    <property type="evidence" value="ECO:0007669"/>
    <property type="project" value="UniProtKB-SubCell"/>
</dbReference>
<dbReference type="EMBL" id="MK572871">
    <property type="protein sequence ID" value="QGQ63165.1"/>
    <property type="molecule type" value="Genomic_DNA"/>
</dbReference>
<feature type="compositionally biased region" description="Basic and acidic residues" evidence="15">
    <location>
        <begin position="201"/>
        <end position="216"/>
    </location>
</feature>
<feature type="compositionally biased region" description="Gly residues" evidence="15">
    <location>
        <begin position="1002"/>
        <end position="1019"/>
    </location>
</feature>
<dbReference type="HAMAP" id="MF_04060">
    <property type="entry name" value="ADV_SHUT"/>
    <property type="match status" value="1"/>
</dbReference>
<accession>A0A650C109</accession>
<evidence type="ECO:0000256" key="6">
    <source>
        <dbReference type="ARBA" id="ARBA00022809"/>
    </source>
</evidence>
<feature type="compositionally biased region" description="Polar residues" evidence="15">
    <location>
        <begin position="112"/>
        <end position="128"/>
    </location>
</feature>
<evidence type="ECO:0000256" key="1">
    <source>
        <dbReference type="ARBA" id="ARBA00022448"/>
    </source>
</evidence>
<comment type="PTM">
    <text evidence="14">Phosphorylated. Tyrosine phosphorylation enhances preferential binding to tripartite leader mRNAs and allows ribosome shunting.</text>
</comment>
<proteinExistence type="evidence at transcript level"/>
<keyword evidence="1 14" id="KW-0813">Transport</keyword>
<feature type="compositionally biased region" description="Basic and acidic residues" evidence="15">
    <location>
        <begin position="1045"/>
        <end position="1061"/>
    </location>
</feature>
<keyword evidence="13 14" id="KW-1075">Inhibition of eukaryotic host translation factors by virus</keyword>
<name>A0A650C109_9ADEN</name>
<dbReference type="GO" id="GO:0003723">
    <property type="term" value="F:RNA binding"/>
    <property type="evidence" value="ECO:0007669"/>
    <property type="project" value="UniProtKB-UniRule"/>
</dbReference>
<comment type="subunit">
    <text evidence="14">Monomer. Interacts with hexon protein; this interaction allows chaperoning and trimerization of hexon proteins. Interacts (via N-terminus) with host initiation factor EIF4G (via C-terminus). Interacts (via RRM domain) with viral mRNAs that contain the tripartite leader; this interaction allows ribosome shunting and expression of viral late mRNAs.</text>
</comment>
<dbReference type="Pfam" id="PF02438">
    <property type="entry name" value="Adeno_100"/>
    <property type="match status" value="1"/>
</dbReference>
<dbReference type="InterPro" id="IPR003381">
    <property type="entry name" value="L4"/>
</dbReference>
<feature type="region of interest" description="Binding to host EIF4G" evidence="14">
    <location>
        <begin position="471"/>
        <end position="536"/>
    </location>
</feature>
<dbReference type="GO" id="GO:0039606">
    <property type="term" value="P:symbiont-mediated suppression of host translation initiation"/>
    <property type="evidence" value="ECO:0007669"/>
    <property type="project" value="UniProtKB-KW"/>
</dbReference>
<feature type="compositionally biased region" description="Basic and acidic residues" evidence="15">
    <location>
        <begin position="244"/>
        <end position="256"/>
    </location>
</feature>
<comment type="similarity">
    <text evidence="14">Belongs to the adenoviridae shutoff protein family.</text>
</comment>
<keyword evidence="9 14" id="KW-1190">Host gene expression shutoff by virus</keyword>
<keyword evidence="4 14" id="KW-0945">Host-virus interaction</keyword>
<feature type="compositionally biased region" description="Acidic residues" evidence="15">
    <location>
        <begin position="153"/>
        <end position="194"/>
    </location>
</feature>
<evidence type="ECO:0000256" key="11">
    <source>
        <dbReference type="ARBA" id="ARBA00023200"/>
    </source>
</evidence>
<comment type="caution">
    <text evidence="14">Lacks conserved residue(s) required for the propagation of feature annotation.</text>
</comment>
<keyword evidence="5 14" id="KW-1155">Translational shunt</keyword>
<evidence type="ECO:0000256" key="8">
    <source>
        <dbReference type="ARBA" id="ARBA00022921"/>
    </source>
</evidence>
<feature type="compositionally biased region" description="Basic and acidic residues" evidence="15">
    <location>
        <begin position="88"/>
        <end position="101"/>
    </location>
</feature>
<sequence length="1061" mass="118771">MQTAREGKATAILNLVINTAKEKIGWRRFVDAIQRYVAEAYGAFLALDPEAAPPRRESDHAVRVLIDALGEERAVLAAYRVAEELLEDKEMPKESQDKEPLSENEGLAHSFAESTVSPHSFAESTATGDINVPDDESSVASQTYSGEERYESECDSDEEEENDKEANEVEGDEAEEQDEKEEEEDDEEEEEEDSSPSTMLENERIQENGEPDHNPNGDEGGADSDTDSGYYSADGGRLGSLLSDSEHENDTTERQVEVGIEDESPTGHHPPGTPDSDRDHQEQETSIETKHIDPVSTFKKCFERQAALLTGALKDSLPAEDADEPVSVSAVQYQLERFVFNPDPRVPPEHREVRYNFYPPFMRPKAIANYHIFAVTAPIPASCKANRSGSKLLESCRQTATFKRLPRWRINVQFDDGLGEEVIPVTELSDAKLVPLQEDISRLQWAKMRGEHIRFFSYPSLHMPPKISRMLMETLLQPFADENDKGEGPKPCVSDEELRYIVDPDGKMRGEELYKAMQRRRTIVTMAVRFTALLELMERVLREPSSVKKAQEVLHHTLHHGFVAQVRETAKVNLSNYATYHGITYNDPLNNCTVAKLFEGRDKEDYVLDSIYLFLVLNWQTAMGMWQQAIDDTTIQIYTEAFTRQRRAIYALTSVTEVSKAIVDLLMDGDRLTEEMRKALPNFITQSQLSDFRHFLTERSNVPTMAAPFYPSDFIPLAFRQSAPLLWDHVYLLQAAYFLMNHGGYLWEPSESDAESPQFRAYCPCNLCSPHRMLADNVALHNEVLAIGTFEIRSADGKTFKLTPELWANAYLDKFVADDFHPFTVFHYSENRSSFGKNYTACVTESPEILSLIRQIQASREEFLLTRGKGVYKDPQTGETLATSAASVGEARPGAARGASLPSAPTGASGGTPAPQKPPRAIRAADQIISGDSRHTRRDYGEPSLSIPSDWRYGSENARREDQSNRRATPAVGRDRRSLPYRRAVRGTGSDRVRRRNSRKPGYGGGPEYHLGGGGGGGRGDLRGSGEGEYTSVEGGISKTPLRILPREDSPETSAEKEIPQ</sequence>
<dbReference type="GO" id="GO:0039657">
    <property type="term" value="P:symbiont-mediated suppression of host gene expression"/>
    <property type="evidence" value="ECO:0007669"/>
    <property type="project" value="UniProtKB-UniRule"/>
</dbReference>
<dbReference type="GO" id="GO:0043657">
    <property type="term" value="C:host cell"/>
    <property type="evidence" value="ECO:0007669"/>
    <property type="project" value="GOC"/>
</dbReference>
<comment type="function">
    <text evidence="14">Protein that inhibits host translation while promoting late viral translation by ribosome shunting. Blocks host cap-dependent translation by binding to eIF4G, displacing MKNK1 from cap initiation complexes and preventing EIF4E phosphorylation. Binds to the tripartite leader sequence of viral late mRNAs and recruits host eIF4G, PABPC1/poly-A binding protein and 40S ribosomes subunits on viral mRNAs, allowing ribosome shunting and efficient translation of late viral mRNAs even though conventional translation via ribosome scanning from the cap has been shut off in the host cell. During assembly, acts as a chaperone protein that helps hexon proteins assembly into trimers.</text>
</comment>
<comment type="miscellaneous">
    <text evidence="14">All late proteins expressed from the major late promoter are produced by alternative splicing and alternative polyadenylation of the same gene giving rise to non-overlapping ORFs. A leader sequence is present in the N-terminus of all these mRNAs and is recognized by the viral shutoff protein to provide expression although conventional translation via ribosome scanning from the cap has been shut off in the host cell.</text>
</comment>
<evidence type="ECO:0000313" key="16">
    <source>
        <dbReference type="EMBL" id="QGQ63165.1"/>
    </source>
</evidence>
<evidence type="ECO:0000256" key="13">
    <source>
        <dbReference type="ARBA" id="ARBA00023325"/>
    </source>
</evidence>
<keyword evidence="11 14" id="KW-1035">Host cytoplasm</keyword>
<evidence type="ECO:0000256" key="12">
    <source>
        <dbReference type="ARBA" id="ARBA00023247"/>
    </source>
</evidence>
<keyword evidence="6 14" id="KW-1193">Eukaryotic host translation shutoff by virus</keyword>
<evidence type="ECO:0000256" key="4">
    <source>
        <dbReference type="ARBA" id="ARBA00022581"/>
    </source>
</evidence>
<gene>
    <name evidence="14" type="primary">L4</name>
</gene>
<evidence type="ECO:0000256" key="7">
    <source>
        <dbReference type="ARBA" id="ARBA00022884"/>
    </source>
</evidence>
<keyword evidence="2 14" id="KW-0488">Methylation</keyword>
<reference evidence="16 17" key="1">
    <citation type="journal article" date="2019" name="Viruses">
        <title>Fowl Adenovirus (FAdV) Recombination with Intertypic Crossovers in Genomes of FAdV-D and FAdV-E, Displaying Hybrid Serological Phenotypes.</title>
        <authorList>
            <person name="Schachner A."/>
            <person name="Gonzalez G."/>
            <person name="Endler L."/>
            <person name="Ito K."/>
            <person name="Hess M."/>
        </authorList>
    </citation>
    <scope>NUCLEOTIDE SEQUENCE [LARGE SCALE GENOMIC DNA]</scope>
    <source>
        <strain evidence="16 17">08-18926</strain>
    </source>
</reference>
<dbReference type="GO" id="GO:0019060">
    <property type="term" value="P:intracellular transport of viral protein in host cell"/>
    <property type="evidence" value="ECO:0007669"/>
    <property type="project" value="UniProtKB-UniRule"/>
</dbReference>
<comment type="induction">
    <text evidence="14">Expressed in the late phase of the viral replicative cycle.</text>
</comment>
<comment type="PTM">
    <text evidence="14">Methylated. Asymmetric dimethylation by host PRMT1 of the Arg/Gly-rich region may regulate shutoff protein binding to hexon and promote the capsid assembly in the nucleus.</text>
</comment>
<protein>
    <recommendedName>
        <fullName evidence="14">Shutoff protein</fullName>
    </recommendedName>
    <alternativeName>
        <fullName evidence="14">100 kDa protein</fullName>
        <shortName evidence="14">p100K</shortName>
    </alternativeName>
    <alternativeName>
        <fullName evidence="14">100K-chaperone protein</fullName>
    </alternativeName>
    <alternativeName>
        <fullName evidence="14">L4-100K</fullName>
    </alternativeName>
    <alternativeName>
        <fullName evidence="14">Shutoff protein 100K</fullName>
    </alternativeName>
</protein>
<comment type="PTM">
    <text evidence="14">Might be cleaved by the viral protease.</text>
</comment>
<evidence type="ECO:0000256" key="15">
    <source>
        <dbReference type="SAM" id="MobiDB-lite"/>
    </source>
</evidence>
<evidence type="ECO:0000256" key="10">
    <source>
        <dbReference type="ARBA" id="ARBA00023186"/>
    </source>
</evidence>
<organism evidence="16 17">
    <name type="scientific">Fowl aviadenovirus D</name>
    <dbReference type="NCBI Taxonomy" id="190064"/>
    <lineage>
        <taxon>Viruses</taxon>
        <taxon>Varidnaviria</taxon>
        <taxon>Bamfordvirae</taxon>
        <taxon>Preplasmiviricota</taxon>
        <taxon>Polisuviricotina</taxon>
        <taxon>Pharingeaviricetes</taxon>
        <taxon>Rowavirales</taxon>
        <taxon>Adenoviridae</taxon>
        <taxon>Aviadenovirus</taxon>
        <taxon>Aviadenovirus gallinae</taxon>
    </lineage>
</organism>
<keyword evidence="8 14" id="KW-0426">Late protein</keyword>
<dbReference type="GO" id="GO:0039704">
    <property type="term" value="P:viral translational shunt"/>
    <property type="evidence" value="ECO:0007669"/>
    <property type="project" value="UniProtKB-UniRule"/>
</dbReference>
<feature type="region of interest" description="Disordered" evidence="15">
    <location>
        <begin position="87"/>
        <end position="291"/>
    </location>
</feature>
<keyword evidence="3 14" id="KW-0597">Phosphoprotein</keyword>
<evidence type="ECO:0000256" key="9">
    <source>
        <dbReference type="ARBA" id="ARBA00022995"/>
    </source>
</evidence>
<keyword evidence="10 14" id="KW-0143">Chaperone</keyword>
<evidence type="ECO:0000313" key="17">
    <source>
        <dbReference type="Proteomes" id="UP000427492"/>
    </source>
</evidence>